<dbReference type="PIRSF" id="PIRSF001365">
    <property type="entry name" value="DHDPS"/>
    <property type="match status" value="1"/>
</dbReference>
<evidence type="ECO:0000256" key="10">
    <source>
        <dbReference type="ARBA" id="ARBA00023270"/>
    </source>
</evidence>
<name>A0A1W2C6K5_9MICO</name>
<accession>A0A1W2C6K5</accession>
<evidence type="ECO:0000256" key="11">
    <source>
        <dbReference type="ARBA" id="ARBA00047836"/>
    </source>
</evidence>
<gene>
    <name evidence="12" type="primary">dapA</name>
    <name evidence="16" type="ORF">SAMN06296429_11071</name>
</gene>
<dbReference type="InterPro" id="IPR013785">
    <property type="entry name" value="Aldolase_TIM"/>
</dbReference>
<comment type="pathway">
    <text evidence="2 12">Amino-acid biosynthesis; L-lysine biosynthesis via DAP pathway; (S)-tetrahydrodipicolinate from L-aspartate: step 3/4.</text>
</comment>
<evidence type="ECO:0000256" key="8">
    <source>
        <dbReference type="ARBA" id="ARBA00023154"/>
    </source>
</evidence>
<dbReference type="GO" id="GO:0009089">
    <property type="term" value="P:lysine biosynthetic process via diaminopimelate"/>
    <property type="evidence" value="ECO:0007669"/>
    <property type="project" value="UniProtKB-UniRule"/>
</dbReference>
<proteinExistence type="inferred from homology"/>
<dbReference type="InterPro" id="IPR020624">
    <property type="entry name" value="Schiff_base-form_aldolases_CS"/>
</dbReference>
<comment type="caution">
    <text evidence="12">Was originally thought to be a dihydrodipicolinate synthase (DHDPS), catalyzing the condensation of (S)-aspartate-beta-semialdehyde [(S)-ASA] and pyruvate to dihydrodipicolinate (DHDP). However, it was shown in E.coli that the product of the enzymatic reaction is not dihydrodipicolinate but in fact (4S)-4-hydroxy-2,3,4,5-tetrahydro-(2S)-dipicolinic acid (HTPA), and that the consecutive dehydration reaction leading to DHDP is not spontaneous but catalyzed by DapB.</text>
</comment>
<organism evidence="16 17">
    <name type="scientific">Janibacter indicus</name>
    <dbReference type="NCBI Taxonomy" id="857417"/>
    <lineage>
        <taxon>Bacteria</taxon>
        <taxon>Bacillati</taxon>
        <taxon>Actinomycetota</taxon>
        <taxon>Actinomycetes</taxon>
        <taxon>Micrococcales</taxon>
        <taxon>Intrasporangiaceae</taxon>
        <taxon>Janibacter</taxon>
    </lineage>
</organism>
<keyword evidence="6 12" id="KW-0028">Amino-acid biosynthesis</keyword>
<dbReference type="GO" id="GO:0008840">
    <property type="term" value="F:4-hydroxy-tetrahydrodipicolinate synthase activity"/>
    <property type="evidence" value="ECO:0007669"/>
    <property type="project" value="UniProtKB-UniRule"/>
</dbReference>
<keyword evidence="10 12" id="KW-0704">Schiff base</keyword>
<keyword evidence="8 12" id="KW-0457">Lysine biosynthesis</keyword>
<keyword evidence="5 12" id="KW-0963">Cytoplasm</keyword>
<dbReference type="Proteomes" id="UP000192634">
    <property type="component" value="Unassembled WGS sequence"/>
</dbReference>
<dbReference type="EC" id="4.3.3.7" evidence="4 12"/>
<protein>
    <recommendedName>
        <fullName evidence="4 12">4-hydroxy-tetrahydrodipicolinate synthase</fullName>
        <shortName evidence="12">HTPA synthase</shortName>
        <ecNumber evidence="4 12">4.3.3.7</ecNumber>
    </recommendedName>
</protein>
<comment type="similarity">
    <text evidence="3 12 13">Belongs to the DapA family.</text>
</comment>
<dbReference type="PRINTS" id="PR00146">
    <property type="entry name" value="DHPICSNTHASE"/>
</dbReference>
<evidence type="ECO:0000256" key="14">
    <source>
        <dbReference type="PIRSR" id="PIRSR001365-1"/>
    </source>
</evidence>
<dbReference type="AlphaFoldDB" id="A0A1W2C6K5"/>
<dbReference type="SUPFAM" id="SSF51569">
    <property type="entry name" value="Aldolase"/>
    <property type="match status" value="1"/>
</dbReference>
<dbReference type="PANTHER" id="PTHR12128:SF66">
    <property type="entry name" value="4-HYDROXY-2-OXOGLUTARATE ALDOLASE, MITOCHONDRIAL"/>
    <property type="match status" value="1"/>
</dbReference>
<dbReference type="GO" id="GO:0019877">
    <property type="term" value="P:diaminopimelate biosynthetic process"/>
    <property type="evidence" value="ECO:0007669"/>
    <property type="project" value="UniProtKB-UniRule"/>
</dbReference>
<dbReference type="NCBIfam" id="TIGR00674">
    <property type="entry name" value="dapA"/>
    <property type="match status" value="1"/>
</dbReference>
<dbReference type="SMART" id="SM01130">
    <property type="entry name" value="DHDPS"/>
    <property type="match status" value="1"/>
</dbReference>
<evidence type="ECO:0000256" key="12">
    <source>
        <dbReference type="HAMAP-Rule" id="MF_00418"/>
    </source>
</evidence>
<dbReference type="EMBL" id="FWXN01000010">
    <property type="protein sequence ID" value="SMC80770.1"/>
    <property type="molecule type" value="Genomic_DNA"/>
</dbReference>
<dbReference type="InterPro" id="IPR005263">
    <property type="entry name" value="DapA"/>
</dbReference>
<feature type="active site" description="Schiff-base intermediate with substrate" evidence="12 14">
    <location>
        <position position="175"/>
    </location>
</feature>
<dbReference type="PANTHER" id="PTHR12128">
    <property type="entry name" value="DIHYDRODIPICOLINATE SYNTHASE"/>
    <property type="match status" value="1"/>
</dbReference>
<comment type="subunit">
    <text evidence="12">Homotetramer; dimer of dimers.</text>
</comment>
<keyword evidence="9 12" id="KW-0456">Lyase</keyword>
<evidence type="ECO:0000256" key="15">
    <source>
        <dbReference type="PIRSR" id="PIRSR001365-2"/>
    </source>
</evidence>
<evidence type="ECO:0000313" key="17">
    <source>
        <dbReference type="Proteomes" id="UP000192634"/>
    </source>
</evidence>
<comment type="function">
    <text evidence="1 12">Catalyzes the condensation of (S)-aspartate-beta-semialdehyde [(S)-ASA] and pyruvate to 4-hydroxy-tetrahydrodipicolinate (HTPA).</text>
</comment>
<evidence type="ECO:0000256" key="5">
    <source>
        <dbReference type="ARBA" id="ARBA00022490"/>
    </source>
</evidence>
<dbReference type="HAMAP" id="MF_00418">
    <property type="entry name" value="DapA"/>
    <property type="match status" value="1"/>
</dbReference>
<dbReference type="PROSITE" id="PS00665">
    <property type="entry name" value="DHDPS_1"/>
    <property type="match status" value="1"/>
</dbReference>
<feature type="site" description="Part of a proton relay during catalysis" evidence="12">
    <location>
        <position position="58"/>
    </location>
</feature>
<evidence type="ECO:0000256" key="13">
    <source>
        <dbReference type="PIRNR" id="PIRNR001365"/>
    </source>
</evidence>
<dbReference type="Gene3D" id="3.20.20.70">
    <property type="entry name" value="Aldolase class I"/>
    <property type="match status" value="1"/>
</dbReference>
<evidence type="ECO:0000256" key="4">
    <source>
        <dbReference type="ARBA" id="ARBA00012086"/>
    </source>
</evidence>
<comment type="catalytic activity">
    <reaction evidence="11 12">
        <text>L-aspartate 4-semialdehyde + pyruvate = (2S,4S)-4-hydroxy-2,3,4,5-tetrahydrodipicolinate + H2O + H(+)</text>
        <dbReference type="Rhea" id="RHEA:34171"/>
        <dbReference type="ChEBI" id="CHEBI:15361"/>
        <dbReference type="ChEBI" id="CHEBI:15377"/>
        <dbReference type="ChEBI" id="CHEBI:15378"/>
        <dbReference type="ChEBI" id="CHEBI:67139"/>
        <dbReference type="ChEBI" id="CHEBI:537519"/>
        <dbReference type="EC" id="4.3.3.7"/>
    </reaction>
</comment>
<dbReference type="Pfam" id="PF00701">
    <property type="entry name" value="DHDPS"/>
    <property type="match status" value="1"/>
</dbReference>
<dbReference type="CDD" id="cd00950">
    <property type="entry name" value="DHDPS"/>
    <property type="match status" value="1"/>
</dbReference>
<feature type="binding site" evidence="12 15">
    <location>
        <position position="215"/>
    </location>
    <ligand>
        <name>pyruvate</name>
        <dbReference type="ChEBI" id="CHEBI:15361"/>
    </ligand>
</feature>
<evidence type="ECO:0000256" key="9">
    <source>
        <dbReference type="ARBA" id="ARBA00023239"/>
    </source>
</evidence>
<feature type="active site" description="Proton donor/acceptor" evidence="12 14">
    <location>
        <position position="147"/>
    </location>
</feature>
<evidence type="ECO:0000256" key="6">
    <source>
        <dbReference type="ARBA" id="ARBA00022605"/>
    </source>
</evidence>
<reference evidence="16 17" key="1">
    <citation type="submission" date="2017-04" db="EMBL/GenBank/DDBJ databases">
        <authorList>
            <person name="Afonso C.L."/>
            <person name="Miller P.J."/>
            <person name="Scott M.A."/>
            <person name="Spackman E."/>
            <person name="Goraichik I."/>
            <person name="Dimitrov K.M."/>
            <person name="Suarez D.L."/>
            <person name="Swayne D.E."/>
        </authorList>
    </citation>
    <scope>NUCLEOTIDE SEQUENCE [LARGE SCALE GENOMIC DNA]</scope>
    <source>
        <strain evidence="16 17">CGMCC 1.12511</strain>
    </source>
</reference>
<evidence type="ECO:0000256" key="3">
    <source>
        <dbReference type="ARBA" id="ARBA00007592"/>
    </source>
</evidence>
<sequence length="305" mass="30861">MSSGTTVDAMSTEPTLGQHLVAMVTPMTPDGRVSRTDVERLVDHLVDGGCDGIVVAGTTGEAPTLTREEVSALIATVASRTKGAARVIAGVGNNVTADSIAAAREAAAAGADGLLLVTPYYSRPSQAGLVEHCTAVAGATDVPVLLYDVPVRTGTALTPASLARLAELPTVVGIKDAKGDLVESMTLARATGLDHYCGSDELNLPHLAAGAVGLVSVVANLAPRLTGRLIDAVRAGRLDEARSINAELMPLALGLMRPGPGAATAKAALTAAGIISSAAVRLPMVEEPLPHAVKIWLSASHSPAA</sequence>
<comment type="subcellular location">
    <subcellularLocation>
        <location evidence="12">Cytoplasm</location>
    </subcellularLocation>
</comment>
<evidence type="ECO:0000256" key="1">
    <source>
        <dbReference type="ARBA" id="ARBA00003294"/>
    </source>
</evidence>
<dbReference type="InterPro" id="IPR020625">
    <property type="entry name" value="Schiff_base-form_aldolases_AS"/>
</dbReference>
<keyword evidence="7 12" id="KW-0220">Diaminopimelate biosynthesis</keyword>
<evidence type="ECO:0000256" key="7">
    <source>
        <dbReference type="ARBA" id="ARBA00022915"/>
    </source>
</evidence>
<evidence type="ECO:0000313" key="16">
    <source>
        <dbReference type="EMBL" id="SMC80770.1"/>
    </source>
</evidence>
<dbReference type="UniPathway" id="UPA00034">
    <property type="reaction ID" value="UER00017"/>
</dbReference>
<dbReference type="PROSITE" id="PS00666">
    <property type="entry name" value="DHDPS_2"/>
    <property type="match status" value="1"/>
</dbReference>
<evidence type="ECO:0000256" key="2">
    <source>
        <dbReference type="ARBA" id="ARBA00005120"/>
    </source>
</evidence>
<feature type="binding site" evidence="12 15">
    <location>
        <position position="59"/>
    </location>
    <ligand>
        <name>pyruvate</name>
        <dbReference type="ChEBI" id="CHEBI:15361"/>
    </ligand>
</feature>
<dbReference type="GO" id="GO:0005829">
    <property type="term" value="C:cytosol"/>
    <property type="evidence" value="ECO:0007669"/>
    <property type="project" value="TreeGrafter"/>
</dbReference>
<feature type="site" description="Part of a proton relay during catalysis" evidence="12">
    <location>
        <position position="121"/>
    </location>
</feature>
<dbReference type="InterPro" id="IPR002220">
    <property type="entry name" value="DapA-like"/>
</dbReference>